<dbReference type="InterPro" id="IPR043129">
    <property type="entry name" value="ATPase_NBD"/>
</dbReference>
<gene>
    <name evidence="3" type="ORF">ACFY35_34240</name>
</gene>
<name>A0ABW6WQR8_9ACTN</name>
<organism evidence="3 4">
    <name type="scientific">Paractinoplanes globisporus</name>
    <dbReference type="NCBI Taxonomy" id="113565"/>
    <lineage>
        <taxon>Bacteria</taxon>
        <taxon>Bacillati</taxon>
        <taxon>Actinomycetota</taxon>
        <taxon>Actinomycetes</taxon>
        <taxon>Micromonosporales</taxon>
        <taxon>Micromonosporaceae</taxon>
        <taxon>Paractinoplanes</taxon>
    </lineage>
</organism>
<dbReference type="PANTHER" id="PTHR18964">
    <property type="entry name" value="ROK (REPRESSOR, ORF, KINASE) FAMILY"/>
    <property type="match status" value="1"/>
</dbReference>
<dbReference type="InterPro" id="IPR036390">
    <property type="entry name" value="WH_DNA-bd_sf"/>
</dbReference>
<dbReference type="SUPFAM" id="SSF46785">
    <property type="entry name" value="Winged helix' DNA-binding domain"/>
    <property type="match status" value="1"/>
</dbReference>
<evidence type="ECO:0000313" key="3">
    <source>
        <dbReference type="EMBL" id="MFF5294527.1"/>
    </source>
</evidence>
<comment type="caution">
    <text evidence="3">The sequence shown here is derived from an EMBL/GenBank/DDBJ whole genome shotgun (WGS) entry which is preliminary data.</text>
</comment>
<reference evidence="3 4" key="1">
    <citation type="submission" date="2024-10" db="EMBL/GenBank/DDBJ databases">
        <title>The Natural Products Discovery Center: Release of the First 8490 Sequenced Strains for Exploring Actinobacteria Biosynthetic Diversity.</title>
        <authorList>
            <person name="Kalkreuter E."/>
            <person name="Kautsar S.A."/>
            <person name="Yang D."/>
            <person name="Bader C.D."/>
            <person name="Teijaro C.N."/>
            <person name="Fluegel L."/>
            <person name="Davis C.M."/>
            <person name="Simpson J.R."/>
            <person name="Lauterbach L."/>
            <person name="Steele A.D."/>
            <person name="Gui C."/>
            <person name="Meng S."/>
            <person name="Li G."/>
            <person name="Viehrig K."/>
            <person name="Ye F."/>
            <person name="Su P."/>
            <person name="Kiefer A.F."/>
            <person name="Nichols A."/>
            <person name="Cepeda A.J."/>
            <person name="Yan W."/>
            <person name="Fan B."/>
            <person name="Jiang Y."/>
            <person name="Adhikari A."/>
            <person name="Zheng C.-J."/>
            <person name="Schuster L."/>
            <person name="Cowan T.M."/>
            <person name="Smanski M.J."/>
            <person name="Chevrette M.G."/>
            <person name="De Carvalho L.P.S."/>
            <person name="Shen B."/>
        </authorList>
    </citation>
    <scope>NUCLEOTIDE SEQUENCE [LARGE SCALE GENOMIC DNA]</scope>
    <source>
        <strain evidence="3 4">NPDC000087</strain>
    </source>
</reference>
<dbReference type="PROSITE" id="PS01125">
    <property type="entry name" value="ROK"/>
    <property type="match status" value="1"/>
</dbReference>
<evidence type="ECO:0000256" key="1">
    <source>
        <dbReference type="ARBA" id="ARBA00006479"/>
    </source>
</evidence>
<comment type="similarity">
    <text evidence="1">Belongs to the ROK (NagC/XylR) family.</text>
</comment>
<protein>
    <submittedName>
        <fullName evidence="3">ROK family protein</fullName>
    </submittedName>
</protein>
<dbReference type="InterPro" id="IPR049874">
    <property type="entry name" value="ROK_cs"/>
</dbReference>
<accession>A0ABW6WQR8</accession>
<evidence type="ECO:0000313" key="4">
    <source>
        <dbReference type="Proteomes" id="UP001602245"/>
    </source>
</evidence>
<dbReference type="InterPro" id="IPR000600">
    <property type="entry name" value="ROK"/>
</dbReference>
<dbReference type="Pfam" id="PF00480">
    <property type="entry name" value="ROK"/>
    <property type="match status" value="1"/>
</dbReference>
<dbReference type="SUPFAM" id="SSF53067">
    <property type="entry name" value="Actin-like ATPase domain"/>
    <property type="match status" value="1"/>
</dbReference>
<keyword evidence="4" id="KW-1185">Reference proteome</keyword>
<evidence type="ECO:0000256" key="2">
    <source>
        <dbReference type="SAM" id="MobiDB-lite"/>
    </source>
</evidence>
<dbReference type="EMBL" id="JBIAZU010000006">
    <property type="protein sequence ID" value="MFF5294527.1"/>
    <property type="molecule type" value="Genomic_DNA"/>
</dbReference>
<feature type="region of interest" description="Disordered" evidence="2">
    <location>
        <begin position="377"/>
        <end position="400"/>
    </location>
</feature>
<sequence length="400" mass="41833">MRRANRSSLLTDLFHGGLQSRQQLAGTTALSQASVSNLIGEMLEEGLVEEAGLVGSDGGRPRVLLQVRPGFRYVVGADVAETRILVELYDLSMARLAAAEFEHDDDPEQVAAQLLAGLAAVTTAAGVADAEVLGFGVGVPGVVDQDGVVDSQSTGWDAVPLGEMLRAGTDVPIFVENGAKTFGQAEMWFGAAHGARHAVIIMIGTGVGAAVVMDGRGYRGANSNAGEWGHTTLVYDGELCRCGARGCLEAYVGADGIARRLATATGEPYTADMLAETLGHDLPPEAAAVFAETVGYLGAGIADLINLFSPERIVLGGVAGAHLARRFLPEIREAAARHALRRPYSQTSIDLCTLGQDAVAMGAATLPIAQLLADGGLPEPEEPMMALPPKSRRPSERTRR</sequence>
<dbReference type="Gene3D" id="1.10.10.10">
    <property type="entry name" value="Winged helix-like DNA-binding domain superfamily/Winged helix DNA-binding domain"/>
    <property type="match status" value="1"/>
</dbReference>
<dbReference type="RefSeq" id="WP_020514668.1">
    <property type="nucleotide sequence ID" value="NZ_JBIAZU010000006.1"/>
</dbReference>
<dbReference type="Proteomes" id="UP001602245">
    <property type="component" value="Unassembled WGS sequence"/>
</dbReference>
<dbReference type="InterPro" id="IPR036388">
    <property type="entry name" value="WH-like_DNA-bd_sf"/>
</dbReference>
<dbReference type="Gene3D" id="3.30.420.40">
    <property type="match status" value="2"/>
</dbReference>
<dbReference type="PANTHER" id="PTHR18964:SF149">
    <property type="entry name" value="BIFUNCTIONAL UDP-N-ACETYLGLUCOSAMINE 2-EPIMERASE_N-ACETYLMANNOSAMINE KINASE"/>
    <property type="match status" value="1"/>
</dbReference>
<proteinExistence type="inferred from homology"/>